<keyword evidence="3" id="KW-1185">Reference proteome</keyword>
<accession>A0A166K489</accession>
<dbReference type="STRING" id="436010.A0A166K489"/>
<dbReference type="InterPro" id="IPR041457">
    <property type="entry name" value="CxC2_KDZ-assoc"/>
</dbReference>
<dbReference type="EMBL" id="KV417546">
    <property type="protein sequence ID" value="KZP21511.1"/>
    <property type="molecule type" value="Genomic_DNA"/>
</dbReference>
<dbReference type="Pfam" id="PF18803">
    <property type="entry name" value="CxC2"/>
    <property type="match status" value="1"/>
</dbReference>
<evidence type="ECO:0000259" key="1">
    <source>
        <dbReference type="Pfam" id="PF18803"/>
    </source>
</evidence>
<evidence type="ECO:0000313" key="2">
    <source>
        <dbReference type="EMBL" id="KZP21511.1"/>
    </source>
</evidence>
<gene>
    <name evidence="2" type="ORF">FIBSPDRAFT_1019772</name>
</gene>
<dbReference type="Proteomes" id="UP000076532">
    <property type="component" value="Unassembled WGS sequence"/>
</dbReference>
<dbReference type="PANTHER" id="PTHR33096">
    <property type="entry name" value="CXC2 DOMAIN-CONTAINING PROTEIN"/>
    <property type="match status" value="1"/>
</dbReference>
<dbReference type="OrthoDB" id="2793259at2759"/>
<evidence type="ECO:0000313" key="3">
    <source>
        <dbReference type="Proteomes" id="UP000076532"/>
    </source>
</evidence>
<dbReference type="PANTHER" id="PTHR33096:SF1">
    <property type="entry name" value="CXC1-LIKE CYSTEINE CLUSTER ASSOCIATED WITH KDZ TRANSPOSASES DOMAIN-CONTAINING PROTEIN"/>
    <property type="match status" value="1"/>
</dbReference>
<protein>
    <recommendedName>
        <fullName evidence="1">CxC2-like cysteine cluster KDZ transposase-associated domain-containing protein</fullName>
    </recommendedName>
</protein>
<dbReference type="AlphaFoldDB" id="A0A166K489"/>
<proteinExistence type="predicted"/>
<dbReference type="CDD" id="cd19757">
    <property type="entry name" value="Bbox1"/>
    <property type="match status" value="1"/>
</dbReference>
<reference evidence="2 3" key="1">
    <citation type="journal article" date="2016" name="Mol. Biol. Evol.">
        <title>Comparative Genomics of Early-Diverging Mushroom-Forming Fungi Provides Insights into the Origins of Lignocellulose Decay Capabilities.</title>
        <authorList>
            <person name="Nagy L.G."/>
            <person name="Riley R."/>
            <person name="Tritt A."/>
            <person name="Adam C."/>
            <person name="Daum C."/>
            <person name="Floudas D."/>
            <person name="Sun H."/>
            <person name="Yadav J.S."/>
            <person name="Pangilinan J."/>
            <person name="Larsson K.H."/>
            <person name="Matsuura K."/>
            <person name="Barry K."/>
            <person name="Labutti K."/>
            <person name="Kuo R."/>
            <person name="Ohm R.A."/>
            <person name="Bhattacharya S.S."/>
            <person name="Shirouzu T."/>
            <person name="Yoshinaga Y."/>
            <person name="Martin F.M."/>
            <person name="Grigoriev I.V."/>
            <person name="Hibbett D.S."/>
        </authorList>
    </citation>
    <scope>NUCLEOTIDE SEQUENCE [LARGE SCALE GENOMIC DNA]</scope>
    <source>
        <strain evidence="2 3">CBS 109695</strain>
    </source>
</reference>
<dbReference type="InterPro" id="IPR040521">
    <property type="entry name" value="KDZ"/>
</dbReference>
<sequence>FLLELLRRDGRGDEGSRCSSCDIAHGVVRCLDCYGGMMVCEDCIVSTHHVNPLHRLEIWRETHFEKTTLKAMGLRIQLGHPIGTHCVNPRPAPGDSFIILDTMGIHDVALAFCACATAHTDTTQLLRAGLYPATTQAPGTAATINALEHFHMLTFESKTSVFEYHNTLSRLTDNTGTEDVPDRYEELLRMIRQWRNLKMLKRAGRAHDPAGIAATKEGECAVLCPACPQPGKNLAADWQDAPASIQYLFALFLGNDANFRMVRKRVSSEAADPTLSQGWSYFCEVTKYREHLAKYADQKEVKSTCVKHHAVGDANTSRFANLATSGIGTTDCARHMMKRPCSLGDLQRAPLNHDDYVTIVASYDIVCQWSVHIWERMEALPSRLQINREGKTFTFLIPKFHLPAHIEKCQTGYSFNFTPGVGQTEGEAPERGWSFIDPLSTSTREMGPASYRETIDDHFGDWNHKKVVGLGKLIVRRVRIAVPGRDDHVADFYAFVRSLPAKSILEWRDWVERWEKAPDGPNPFVPTTKKVTQYGVRLALAEEDAARITADEVSSVHDEITPGLLIAQGLELESQQIRLKADKKALDASATNLQLAKIQERQNSLLRKLKTWMAVQQLYMPEVSPLRAAADRVSSAQTGNTESFDIPLYLPSALPRRVRVKPILYEYEFRLRSAQAYECLDDLRGHLRMRTHMWQYKNKNVRGQGANTRTNNLLNRVQKKANASAAQYRAAYAAMSALSARTGDFGWRASLQELKDDDIRAFTDDADGETRAEKRKREKKHKGKEKLGEGFRKLSWIWMVFGVGSDGEDKGLQEALHIQWCKARARAMRWSEEVLILREEMVRVLVFLTWHALWWERQALRRTGLSPEAAEGVAAYAYKQANIRRKIRASFDTLWRTSWATIEQGIGANNMVLDLPSSDLITSYPESEFVY</sequence>
<dbReference type="Pfam" id="PF18758">
    <property type="entry name" value="KDZ"/>
    <property type="match status" value="1"/>
</dbReference>
<feature type="domain" description="CxC2-like cysteine cluster KDZ transposase-associated" evidence="1">
    <location>
        <begin position="69"/>
        <end position="176"/>
    </location>
</feature>
<organism evidence="2 3">
    <name type="scientific">Athelia psychrophila</name>
    <dbReference type="NCBI Taxonomy" id="1759441"/>
    <lineage>
        <taxon>Eukaryota</taxon>
        <taxon>Fungi</taxon>
        <taxon>Dikarya</taxon>
        <taxon>Basidiomycota</taxon>
        <taxon>Agaricomycotina</taxon>
        <taxon>Agaricomycetes</taxon>
        <taxon>Agaricomycetidae</taxon>
        <taxon>Atheliales</taxon>
        <taxon>Atheliaceae</taxon>
        <taxon>Athelia</taxon>
    </lineage>
</organism>
<name>A0A166K489_9AGAM</name>
<feature type="non-terminal residue" evidence="2">
    <location>
        <position position="1"/>
    </location>
</feature>